<dbReference type="InterPro" id="IPR011992">
    <property type="entry name" value="EF-hand-dom_pair"/>
</dbReference>
<protein>
    <recommendedName>
        <fullName evidence="2">EF-hand domain-containing protein</fullName>
    </recommendedName>
</protein>
<dbReference type="AlphaFoldDB" id="A0A7S4Q979"/>
<evidence type="ECO:0000313" key="3">
    <source>
        <dbReference type="EMBL" id="CAE4576436.1"/>
    </source>
</evidence>
<dbReference type="PROSITE" id="PS00018">
    <property type="entry name" value="EF_HAND_1"/>
    <property type="match status" value="3"/>
</dbReference>
<evidence type="ECO:0000256" key="1">
    <source>
        <dbReference type="ARBA" id="ARBA00022837"/>
    </source>
</evidence>
<feature type="domain" description="EF-hand" evidence="2">
    <location>
        <begin position="22"/>
        <end position="57"/>
    </location>
</feature>
<accession>A0A7S4Q979</accession>
<keyword evidence="1" id="KW-0106">Calcium</keyword>
<organism evidence="3">
    <name type="scientific">Alexandrium monilatum</name>
    <dbReference type="NCBI Taxonomy" id="311494"/>
    <lineage>
        <taxon>Eukaryota</taxon>
        <taxon>Sar</taxon>
        <taxon>Alveolata</taxon>
        <taxon>Dinophyceae</taxon>
        <taxon>Gonyaulacales</taxon>
        <taxon>Pyrocystaceae</taxon>
        <taxon>Alexandrium</taxon>
    </lineage>
</organism>
<evidence type="ECO:0000259" key="2">
    <source>
        <dbReference type="PROSITE" id="PS50222"/>
    </source>
</evidence>
<reference evidence="3" key="1">
    <citation type="submission" date="2021-01" db="EMBL/GenBank/DDBJ databases">
        <authorList>
            <person name="Corre E."/>
            <person name="Pelletier E."/>
            <person name="Niang G."/>
            <person name="Scheremetjew M."/>
            <person name="Finn R."/>
            <person name="Kale V."/>
            <person name="Holt S."/>
            <person name="Cochrane G."/>
            <person name="Meng A."/>
            <person name="Brown T."/>
            <person name="Cohen L."/>
        </authorList>
    </citation>
    <scope>NUCLEOTIDE SEQUENCE</scope>
    <source>
        <strain evidence="3">CCMP3105</strain>
    </source>
</reference>
<sequence length="162" mass="19122">MRRHLHGTRLWMLKCNKFKGRGEKERIANIFRYLDPSGEGQVSRSEWGVINNLWKEMRQSIYEFVRFLEKTFSQEAKELGEDVMDVAWDALDQDGGGDIDEREWEGVVRDELKYFGPTLIIFGFLDKDDEGTVSREEFHALKDFQIRFQEEMQAKRSMNTAS</sequence>
<dbReference type="InterPro" id="IPR002048">
    <property type="entry name" value="EF_hand_dom"/>
</dbReference>
<dbReference type="Gene3D" id="1.10.238.10">
    <property type="entry name" value="EF-hand"/>
    <property type="match status" value="1"/>
</dbReference>
<dbReference type="PROSITE" id="PS50222">
    <property type="entry name" value="EF_HAND_2"/>
    <property type="match status" value="2"/>
</dbReference>
<feature type="domain" description="EF-hand" evidence="2">
    <location>
        <begin position="79"/>
        <end position="114"/>
    </location>
</feature>
<gene>
    <name evidence="3" type="ORF">AMON00008_LOCUS16056</name>
</gene>
<dbReference type="SUPFAM" id="SSF47473">
    <property type="entry name" value="EF-hand"/>
    <property type="match status" value="1"/>
</dbReference>
<dbReference type="InterPro" id="IPR018247">
    <property type="entry name" value="EF_Hand_1_Ca_BS"/>
</dbReference>
<proteinExistence type="predicted"/>
<name>A0A7S4Q979_9DINO</name>
<dbReference type="GO" id="GO:0005509">
    <property type="term" value="F:calcium ion binding"/>
    <property type="evidence" value="ECO:0007669"/>
    <property type="project" value="InterPro"/>
</dbReference>
<dbReference type="EMBL" id="HBNR01023976">
    <property type="protein sequence ID" value="CAE4576436.1"/>
    <property type="molecule type" value="Transcribed_RNA"/>
</dbReference>